<evidence type="ECO:0000256" key="8">
    <source>
        <dbReference type="ARBA" id="ARBA00023033"/>
    </source>
</evidence>
<dbReference type="Gene3D" id="1.10.630.10">
    <property type="entry name" value="Cytochrome P450"/>
    <property type="match status" value="1"/>
</dbReference>
<dbReference type="PANTHER" id="PTHR46206:SF1">
    <property type="entry name" value="P450, PUTATIVE (EUROFUNG)-RELATED"/>
    <property type="match status" value="1"/>
</dbReference>
<dbReference type="HOGENOM" id="CLU_022195_9_1_1"/>
<gene>
    <name evidence="12" type="ORF">S40285_04708</name>
</gene>
<evidence type="ECO:0000313" key="12">
    <source>
        <dbReference type="EMBL" id="KFA70607.1"/>
    </source>
</evidence>
<sequence>MAFMTQHLWDVALPVAAIAFVFGIVLVNLLFSNGSRAVAWENLDVVGVKSKTSQLSWLRAIITSPATTARRVQHGYSAFCRGKSLPFAIPSIWTGGAVVVLPPSLLHLLNRPDSELAAVPAQLASIQLPYMFKDPDIYENVIHFDAVRRIMSQKNLDAMAADASEEIEASFGHYWDSQLKQGEWTTMNNWDACGSVVTRIAMRSLIGAPLCRDEKLLRLLECHGNAILLGTVGINCMPPFLRPWLGPLVGLRAKYYQAQCLKIMVPFIENKIRVEGHMRNDAEAPVDFLQALIARCAKAGPDQMSPSKIALRILALSTMSFMGMAYVFAHIILDMYGSPSRDDFASGLEAECRQVSEANGGLGSKDAVASLHRVESALRESMRFSDFSATNLSRDVAADEFDIGNGVMLPKGARVVFPTLSIHHDSTFYDNASQYDAFRFSRQFEGPKDEVEKQSGERDSITANSKLFLAFGYGRHACPGRWYAAQVLKQMLAHLVLNYDIEVMDKRPTRQAILNIILPPTEMKIRVRHK</sequence>
<evidence type="ECO:0000256" key="9">
    <source>
        <dbReference type="PIRSR" id="PIRSR602403-1"/>
    </source>
</evidence>
<dbReference type="Proteomes" id="UP000028524">
    <property type="component" value="Unassembled WGS sequence"/>
</dbReference>
<dbReference type="InterPro" id="IPR002403">
    <property type="entry name" value="Cyt_P450_E_grp-IV"/>
</dbReference>
<dbReference type="PRINTS" id="PR00465">
    <property type="entry name" value="EP450IV"/>
</dbReference>
<evidence type="ECO:0000256" key="5">
    <source>
        <dbReference type="ARBA" id="ARBA00022723"/>
    </source>
</evidence>
<comment type="pathway">
    <text evidence="2">Mycotoxin biosynthesis.</text>
</comment>
<evidence type="ECO:0000256" key="4">
    <source>
        <dbReference type="ARBA" id="ARBA00022617"/>
    </source>
</evidence>
<evidence type="ECO:0000256" key="6">
    <source>
        <dbReference type="ARBA" id="ARBA00023002"/>
    </source>
</evidence>
<keyword evidence="5 9" id="KW-0479">Metal-binding</keyword>
<evidence type="ECO:0000256" key="7">
    <source>
        <dbReference type="ARBA" id="ARBA00023004"/>
    </source>
</evidence>
<keyword evidence="11" id="KW-0812">Transmembrane</keyword>
<dbReference type="Pfam" id="PF00067">
    <property type="entry name" value="p450"/>
    <property type="match status" value="1"/>
</dbReference>
<feature type="transmembrane region" description="Helical" evidence="11">
    <location>
        <begin position="313"/>
        <end position="333"/>
    </location>
</feature>
<keyword evidence="13" id="KW-1185">Reference proteome</keyword>
<dbReference type="InterPro" id="IPR036396">
    <property type="entry name" value="Cyt_P450_sf"/>
</dbReference>
<protein>
    <recommendedName>
        <fullName evidence="14">Cytochrome P450</fullName>
    </recommendedName>
</protein>
<dbReference type="PROSITE" id="PS00086">
    <property type="entry name" value="CYTOCHROME_P450"/>
    <property type="match status" value="1"/>
</dbReference>
<dbReference type="GO" id="GO:0020037">
    <property type="term" value="F:heme binding"/>
    <property type="evidence" value="ECO:0007669"/>
    <property type="project" value="InterPro"/>
</dbReference>
<feature type="binding site" description="axial binding residue" evidence="9">
    <location>
        <position position="478"/>
    </location>
    <ligand>
        <name>heme</name>
        <dbReference type="ChEBI" id="CHEBI:30413"/>
    </ligand>
    <ligandPart>
        <name>Fe</name>
        <dbReference type="ChEBI" id="CHEBI:18248"/>
    </ligandPart>
</feature>
<evidence type="ECO:0000256" key="3">
    <source>
        <dbReference type="ARBA" id="ARBA00010617"/>
    </source>
</evidence>
<dbReference type="InParanoid" id="A0A084R322"/>
<evidence type="ECO:0000256" key="10">
    <source>
        <dbReference type="RuleBase" id="RU000461"/>
    </source>
</evidence>
<dbReference type="SUPFAM" id="SSF48264">
    <property type="entry name" value="Cytochrome P450"/>
    <property type="match status" value="1"/>
</dbReference>
<feature type="transmembrane region" description="Helical" evidence="11">
    <location>
        <begin position="12"/>
        <end position="31"/>
    </location>
</feature>
<dbReference type="STRING" id="1283841.A0A084R322"/>
<name>A0A084R322_STAC4</name>
<keyword evidence="6 10" id="KW-0560">Oxidoreductase</keyword>
<organism evidence="12 13">
    <name type="scientific">Stachybotrys chlorohalonatus (strain IBT 40285)</name>
    <dbReference type="NCBI Taxonomy" id="1283841"/>
    <lineage>
        <taxon>Eukaryota</taxon>
        <taxon>Fungi</taxon>
        <taxon>Dikarya</taxon>
        <taxon>Ascomycota</taxon>
        <taxon>Pezizomycotina</taxon>
        <taxon>Sordariomycetes</taxon>
        <taxon>Hypocreomycetidae</taxon>
        <taxon>Hypocreales</taxon>
        <taxon>Stachybotryaceae</taxon>
        <taxon>Stachybotrys</taxon>
    </lineage>
</organism>
<dbReference type="OMA" id="GNTIHFD"/>
<dbReference type="InterPro" id="IPR017972">
    <property type="entry name" value="Cyt_P450_CS"/>
</dbReference>
<keyword evidence="4 9" id="KW-0349">Heme</keyword>
<dbReference type="GO" id="GO:0005506">
    <property type="term" value="F:iron ion binding"/>
    <property type="evidence" value="ECO:0007669"/>
    <property type="project" value="InterPro"/>
</dbReference>
<keyword evidence="7 9" id="KW-0408">Iron</keyword>
<dbReference type="EMBL" id="KL659168">
    <property type="protein sequence ID" value="KFA70607.1"/>
    <property type="molecule type" value="Genomic_DNA"/>
</dbReference>
<dbReference type="InterPro" id="IPR001128">
    <property type="entry name" value="Cyt_P450"/>
</dbReference>
<evidence type="ECO:0000313" key="13">
    <source>
        <dbReference type="Proteomes" id="UP000028524"/>
    </source>
</evidence>
<dbReference type="CDD" id="cd11041">
    <property type="entry name" value="CYP503A1-like"/>
    <property type="match status" value="1"/>
</dbReference>
<evidence type="ECO:0000256" key="11">
    <source>
        <dbReference type="SAM" id="Phobius"/>
    </source>
</evidence>
<keyword evidence="8 10" id="KW-0503">Monooxygenase</keyword>
<keyword evidence="11" id="KW-1133">Transmembrane helix</keyword>
<comment type="similarity">
    <text evidence="3 10">Belongs to the cytochrome P450 family.</text>
</comment>
<dbReference type="PANTHER" id="PTHR46206">
    <property type="entry name" value="CYTOCHROME P450"/>
    <property type="match status" value="1"/>
</dbReference>
<keyword evidence="11" id="KW-0472">Membrane</keyword>
<dbReference type="GO" id="GO:0004497">
    <property type="term" value="F:monooxygenase activity"/>
    <property type="evidence" value="ECO:0007669"/>
    <property type="project" value="UniProtKB-KW"/>
</dbReference>
<evidence type="ECO:0000256" key="2">
    <source>
        <dbReference type="ARBA" id="ARBA00004685"/>
    </source>
</evidence>
<dbReference type="GO" id="GO:0016705">
    <property type="term" value="F:oxidoreductase activity, acting on paired donors, with incorporation or reduction of molecular oxygen"/>
    <property type="evidence" value="ECO:0007669"/>
    <property type="project" value="InterPro"/>
</dbReference>
<evidence type="ECO:0000256" key="1">
    <source>
        <dbReference type="ARBA" id="ARBA00001971"/>
    </source>
</evidence>
<evidence type="ECO:0008006" key="14">
    <source>
        <dbReference type="Google" id="ProtNLM"/>
    </source>
</evidence>
<dbReference type="OrthoDB" id="1844152at2759"/>
<dbReference type="AlphaFoldDB" id="A0A084R322"/>
<accession>A0A084R322</accession>
<proteinExistence type="inferred from homology"/>
<reference evidence="12 13" key="1">
    <citation type="journal article" date="2014" name="BMC Genomics">
        <title>Comparative genome sequencing reveals chemotype-specific gene clusters in the toxigenic black mold Stachybotrys.</title>
        <authorList>
            <person name="Semeiks J."/>
            <person name="Borek D."/>
            <person name="Otwinowski Z."/>
            <person name="Grishin N.V."/>
        </authorList>
    </citation>
    <scope>NUCLEOTIDE SEQUENCE [LARGE SCALE GENOMIC DNA]</scope>
    <source>
        <strain evidence="12 13">IBT 40285</strain>
    </source>
</reference>
<comment type="cofactor">
    <cofactor evidence="1 9">
        <name>heme</name>
        <dbReference type="ChEBI" id="CHEBI:30413"/>
    </cofactor>
</comment>